<keyword evidence="6" id="KW-0067">ATP-binding</keyword>
<keyword evidence="9" id="KW-1185">Reference proteome</keyword>
<evidence type="ECO:0000256" key="3">
    <source>
        <dbReference type="ARBA" id="ARBA00022679"/>
    </source>
</evidence>
<dbReference type="CDD" id="cd01173">
    <property type="entry name" value="pyridoxal_pyridoxamine_kinase"/>
    <property type="match status" value="1"/>
</dbReference>
<protein>
    <recommendedName>
        <fullName evidence="2">pyridoxal kinase</fullName>
        <ecNumber evidence="2">2.7.1.35</ecNumber>
    </recommendedName>
</protein>
<comment type="similarity">
    <text evidence="1">Belongs to the pyridoxine kinase family.</text>
</comment>
<evidence type="ECO:0000256" key="2">
    <source>
        <dbReference type="ARBA" id="ARBA00012104"/>
    </source>
</evidence>
<dbReference type="InterPro" id="IPR029056">
    <property type="entry name" value="Ribokinase-like"/>
</dbReference>
<dbReference type="Proteomes" id="UP001363151">
    <property type="component" value="Unassembled WGS sequence"/>
</dbReference>
<dbReference type="Gene3D" id="3.40.1190.20">
    <property type="match status" value="1"/>
</dbReference>
<gene>
    <name evidence="8" type="primary">PDXK</name>
    <name evidence="8" type="ORF">SO694_00032330</name>
</gene>
<evidence type="ECO:0000256" key="6">
    <source>
        <dbReference type="ARBA" id="ARBA00022840"/>
    </source>
</evidence>
<comment type="caution">
    <text evidence="8">The sequence shown here is derived from an EMBL/GenBank/DDBJ whole genome shotgun (WGS) entry which is preliminary data.</text>
</comment>
<dbReference type="SUPFAM" id="SSF53613">
    <property type="entry name" value="Ribokinase-like"/>
    <property type="match status" value="1"/>
</dbReference>
<dbReference type="PANTHER" id="PTHR10534">
    <property type="entry name" value="PYRIDOXAL KINASE"/>
    <property type="match status" value="1"/>
</dbReference>
<name>A0ABR1FKF0_AURAN</name>
<dbReference type="PANTHER" id="PTHR10534:SF2">
    <property type="entry name" value="PYRIDOXAL KINASE"/>
    <property type="match status" value="1"/>
</dbReference>
<proteinExistence type="inferred from homology"/>
<evidence type="ECO:0000256" key="4">
    <source>
        <dbReference type="ARBA" id="ARBA00022741"/>
    </source>
</evidence>
<sequence length="262" mass="28582">MAAKHVLSVQSHVVHGYVGNKSAVFPLQLLGFEVDAVNSVQFCCHTGYPKFGGQVLDGDALWSLVEGLDANGLAAGYSHLLTGYIGSATFLRSVIRLLRLLRERCGPDLVYVCDPVLGDHGKLYVPEDLVDIYRAEVVPLATVLTPNQFECELLTGVAVNSEADAVRACAALHARGVPLVCLTSLDYAGGDRIAMLLSERLDDARSEQYVLELPRLRGRYTGTGDLTAALLLAWLKAHPRPERERNSQLQRLLSRPLSTRFG</sequence>
<keyword evidence="4" id="KW-0547">Nucleotide-binding</keyword>
<dbReference type="EC" id="2.7.1.35" evidence="2"/>
<evidence type="ECO:0000259" key="7">
    <source>
        <dbReference type="Pfam" id="PF08543"/>
    </source>
</evidence>
<feature type="domain" description="Pyridoxamine kinase/Phosphomethylpyrimidine kinase" evidence="7">
    <location>
        <begin position="108"/>
        <end position="237"/>
    </location>
</feature>
<evidence type="ECO:0000313" key="8">
    <source>
        <dbReference type="EMBL" id="KAK7232477.1"/>
    </source>
</evidence>
<evidence type="ECO:0000313" key="9">
    <source>
        <dbReference type="Proteomes" id="UP001363151"/>
    </source>
</evidence>
<dbReference type="InterPro" id="IPR013749">
    <property type="entry name" value="PM/HMP-P_kinase-1"/>
</dbReference>
<dbReference type="Pfam" id="PF08543">
    <property type="entry name" value="Phos_pyr_kin"/>
    <property type="match status" value="1"/>
</dbReference>
<dbReference type="NCBIfam" id="TIGR00687">
    <property type="entry name" value="pyridox_kin"/>
    <property type="match status" value="1"/>
</dbReference>
<dbReference type="InterPro" id="IPR004625">
    <property type="entry name" value="PyrdxlKinase"/>
</dbReference>
<accession>A0ABR1FKF0</accession>
<keyword evidence="5 8" id="KW-0418">Kinase</keyword>
<reference evidence="8 9" key="1">
    <citation type="submission" date="2024-03" db="EMBL/GenBank/DDBJ databases">
        <title>Aureococcus anophagefferens CCMP1851 and Kratosvirus quantuckense: Draft genome of a second virus-susceptible host strain in the model system.</title>
        <authorList>
            <person name="Chase E."/>
            <person name="Truchon A.R."/>
            <person name="Schepens W."/>
            <person name="Wilhelm S.W."/>
        </authorList>
    </citation>
    <scope>NUCLEOTIDE SEQUENCE [LARGE SCALE GENOMIC DNA]</scope>
    <source>
        <strain evidence="8 9">CCMP1851</strain>
    </source>
</reference>
<evidence type="ECO:0000256" key="5">
    <source>
        <dbReference type="ARBA" id="ARBA00022777"/>
    </source>
</evidence>
<organism evidence="8 9">
    <name type="scientific">Aureococcus anophagefferens</name>
    <name type="common">Harmful bloom alga</name>
    <dbReference type="NCBI Taxonomy" id="44056"/>
    <lineage>
        <taxon>Eukaryota</taxon>
        <taxon>Sar</taxon>
        <taxon>Stramenopiles</taxon>
        <taxon>Ochrophyta</taxon>
        <taxon>Pelagophyceae</taxon>
        <taxon>Pelagomonadales</taxon>
        <taxon>Pelagomonadaceae</taxon>
        <taxon>Aureococcus</taxon>
    </lineage>
</organism>
<evidence type="ECO:0000256" key="1">
    <source>
        <dbReference type="ARBA" id="ARBA00008805"/>
    </source>
</evidence>
<keyword evidence="3" id="KW-0808">Transferase</keyword>
<dbReference type="EMBL" id="JBBJCI010000368">
    <property type="protein sequence ID" value="KAK7232477.1"/>
    <property type="molecule type" value="Genomic_DNA"/>
</dbReference>
<dbReference type="GO" id="GO:0016301">
    <property type="term" value="F:kinase activity"/>
    <property type="evidence" value="ECO:0007669"/>
    <property type="project" value="UniProtKB-KW"/>
</dbReference>